<dbReference type="Gene3D" id="3.40.50.150">
    <property type="entry name" value="Vaccinia Virus protein VP39"/>
    <property type="match status" value="1"/>
</dbReference>
<dbReference type="GO" id="GO:0008171">
    <property type="term" value="F:O-methyltransferase activity"/>
    <property type="evidence" value="ECO:0007669"/>
    <property type="project" value="UniProtKB-UniRule"/>
</dbReference>
<dbReference type="Pfam" id="PF13649">
    <property type="entry name" value="Methyltransf_25"/>
    <property type="match status" value="1"/>
</dbReference>
<evidence type="ECO:0000259" key="7">
    <source>
        <dbReference type="PROSITE" id="PS51515"/>
    </source>
</evidence>
<evidence type="ECO:0000313" key="9">
    <source>
        <dbReference type="Proteomes" id="UP000307440"/>
    </source>
</evidence>
<dbReference type="InterPro" id="IPR029063">
    <property type="entry name" value="SAM-dependent_MTases_sf"/>
</dbReference>
<keyword evidence="2 6" id="KW-0489">Methyltransferase</keyword>
<dbReference type="AlphaFoldDB" id="A0A5C3KHW2"/>
<keyword evidence="9" id="KW-1185">Reference proteome</keyword>
<dbReference type="Pfam" id="PF06859">
    <property type="entry name" value="Bin3"/>
    <property type="match status" value="1"/>
</dbReference>
<dbReference type="PROSITE" id="PS51515">
    <property type="entry name" value="BIN3_SAM"/>
    <property type="match status" value="1"/>
</dbReference>
<dbReference type="InterPro" id="IPR039772">
    <property type="entry name" value="Bin3-like"/>
</dbReference>
<dbReference type="CDD" id="cd02440">
    <property type="entry name" value="AdoMet_MTases"/>
    <property type="match status" value="1"/>
</dbReference>
<dbReference type="GO" id="GO:0008173">
    <property type="term" value="F:RNA methyltransferase activity"/>
    <property type="evidence" value="ECO:0007669"/>
    <property type="project" value="UniProtKB-UniRule"/>
</dbReference>
<organism evidence="8 9">
    <name type="scientific">Coprinopsis marcescibilis</name>
    <name type="common">Agaric fungus</name>
    <name type="synonym">Psathyrella marcescibilis</name>
    <dbReference type="NCBI Taxonomy" id="230819"/>
    <lineage>
        <taxon>Eukaryota</taxon>
        <taxon>Fungi</taxon>
        <taxon>Dikarya</taxon>
        <taxon>Basidiomycota</taxon>
        <taxon>Agaricomycotina</taxon>
        <taxon>Agaricomycetes</taxon>
        <taxon>Agaricomycetidae</taxon>
        <taxon>Agaricales</taxon>
        <taxon>Agaricineae</taxon>
        <taxon>Psathyrellaceae</taxon>
        <taxon>Coprinopsis</taxon>
    </lineage>
</organism>
<evidence type="ECO:0000313" key="8">
    <source>
        <dbReference type="EMBL" id="TFK19811.1"/>
    </source>
</evidence>
<dbReference type="STRING" id="230819.A0A5C3KHW2"/>
<evidence type="ECO:0000256" key="1">
    <source>
        <dbReference type="ARBA" id="ARBA00008361"/>
    </source>
</evidence>
<dbReference type="InterPro" id="IPR041698">
    <property type="entry name" value="Methyltransf_25"/>
</dbReference>
<dbReference type="GO" id="GO:0040031">
    <property type="term" value="P:snRNA modification"/>
    <property type="evidence" value="ECO:0007669"/>
    <property type="project" value="TreeGrafter"/>
</dbReference>
<evidence type="ECO:0000256" key="6">
    <source>
        <dbReference type="RuleBase" id="RU367087"/>
    </source>
</evidence>
<dbReference type="GO" id="GO:0017069">
    <property type="term" value="F:snRNA binding"/>
    <property type="evidence" value="ECO:0007669"/>
    <property type="project" value="TreeGrafter"/>
</dbReference>
<keyword evidence="3 6" id="KW-0808">Transferase</keyword>
<dbReference type="Proteomes" id="UP000307440">
    <property type="component" value="Unassembled WGS sequence"/>
</dbReference>
<evidence type="ECO:0000256" key="3">
    <source>
        <dbReference type="ARBA" id="ARBA00022679"/>
    </source>
</evidence>
<evidence type="ECO:0000256" key="5">
    <source>
        <dbReference type="PROSITE-ProRule" id="PRU00848"/>
    </source>
</evidence>
<reference evidence="8 9" key="1">
    <citation type="journal article" date="2019" name="Nat. Ecol. Evol.">
        <title>Megaphylogeny resolves global patterns of mushroom evolution.</title>
        <authorList>
            <person name="Varga T."/>
            <person name="Krizsan K."/>
            <person name="Foldi C."/>
            <person name="Dima B."/>
            <person name="Sanchez-Garcia M."/>
            <person name="Sanchez-Ramirez S."/>
            <person name="Szollosi G.J."/>
            <person name="Szarkandi J.G."/>
            <person name="Papp V."/>
            <person name="Albert L."/>
            <person name="Andreopoulos W."/>
            <person name="Angelini C."/>
            <person name="Antonin V."/>
            <person name="Barry K.W."/>
            <person name="Bougher N.L."/>
            <person name="Buchanan P."/>
            <person name="Buyck B."/>
            <person name="Bense V."/>
            <person name="Catcheside P."/>
            <person name="Chovatia M."/>
            <person name="Cooper J."/>
            <person name="Damon W."/>
            <person name="Desjardin D."/>
            <person name="Finy P."/>
            <person name="Geml J."/>
            <person name="Haridas S."/>
            <person name="Hughes K."/>
            <person name="Justo A."/>
            <person name="Karasinski D."/>
            <person name="Kautmanova I."/>
            <person name="Kiss B."/>
            <person name="Kocsube S."/>
            <person name="Kotiranta H."/>
            <person name="LaButti K.M."/>
            <person name="Lechner B.E."/>
            <person name="Liimatainen K."/>
            <person name="Lipzen A."/>
            <person name="Lukacs Z."/>
            <person name="Mihaltcheva S."/>
            <person name="Morgado L.N."/>
            <person name="Niskanen T."/>
            <person name="Noordeloos M.E."/>
            <person name="Ohm R.A."/>
            <person name="Ortiz-Santana B."/>
            <person name="Ovrebo C."/>
            <person name="Racz N."/>
            <person name="Riley R."/>
            <person name="Savchenko A."/>
            <person name="Shiryaev A."/>
            <person name="Soop K."/>
            <person name="Spirin V."/>
            <person name="Szebenyi C."/>
            <person name="Tomsovsky M."/>
            <person name="Tulloss R.E."/>
            <person name="Uehling J."/>
            <person name="Grigoriev I.V."/>
            <person name="Vagvolgyi C."/>
            <person name="Papp T."/>
            <person name="Martin F.M."/>
            <person name="Miettinen O."/>
            <person name="Hibbett D.S."/>
            <person name="Nagy L.G."/>
        </authorList>
    </citation>
    <scope>NUCLEOTIDE SEQUENCE [LARGE SCALE GENOMIC DNA]</scope>
    <source>
        <strain evidence="8 9">CBS 121175</strain>
    </source>
</reference>
<accession>A0A5C3KHW2</accession>
<feature type="domain" description="Bin3-type SAM" evidence="7">
    <location>
        <begin position="24"/>
        <end position="322"/>
    </location>
</feature>
<evidence type="ECO:0000256" key="4">
    <source>
        <dbReference type="ARBA" id="ARBA00022691"/>
    </source>
</evidence>
<evidence type="ECO:0000256" key="2">
    <source>
        <dbReference type="ARBA" id="ARBA00022603"/>
    </source>
</evidence>
<dbReference type="InterPro" id="IPR024160">
    <property type="entry name" value="BIN3_SAM-bd_dom"/>
</dbReference>
<keyword evidence="4 5" id="KW-0949">S-adenosyl-L-methionine</keyword>
<dbReference type="EMBL" id="ML210324">
    <property type="protein sequence ID" value="TFK19811.1"/>
    <property type="molecule type" value="Genomic_DNA"/>
</dbReference>
<gene>
    <name evidence="8" type="ORF">FA15DRAFT_722858</name>
</gene>
<name>A0A5C3KHW2_COPMA</name>
<dbReference type="OrthoDB" id="540004at2759"/>
<protein>
    <recommendedName>
        <fullName evidence="6">RNA methyltransferase</fullName>
        <ecNumber evidence="6">2.1.1.-</ecNumber>
    </recommendedName>
</protein>
<dbReference type="EC" id="2.1.1.-" evidence="6"/>
<sequence length="322" mass="36189">MSEQAPIHGNYHGYYLKRPPSLSEPRLQALPRGLLADAVVLDIGCNEGWITCEIAQNWNARKVVGVDIDDTLVQNAWKRRRTLWSLQEPLRVGDGELEYADEEKLRLRKKKGKRKRTPSPPRIHPTKNYFPASCEHEFGPLPIPPYQVLAALGSSSVDVGDADYDEDEGGKPKTSTSEATRVFPYNVLFRTADWTKADIVEDAQGYGVVFALSLTKWIHLNNGDAGLRTFFEKVHRVLKRGGTLVLEPQPWESYAKARRMSEALKQSYQSLVLRPSDFSGILREIGFGEPRRVVGQGPEEEANTKAGSNVGFDRPIDLYVKL</sequence>
<dbReference type="InterPro" id="IPR010675">
    <property type="entry name" value="Bin3_C"/>
</dbReference>
<dbReference type="PANTHER" id="PTHR12315">
    <property type="entry name" value="BICOID-INTERACTING PROTEIN RELATED"/>
    <property type="match status" value="1"/>
</dbReference>
<dbReference type="GO" id="GO:0032259">
    <property type="term" value="P:methylation"/>
    <property type="evidence" value="ECO:0007669"/>
    <property type="project" value="UniProtKB-KW"/>
</dbReference>
<dbReference type="PANTHER" id="PTHR12315:SF0">
    <property type="entry name" value="7SK SNRNA METHYLPHOSPHATE CAPPING ENZYME"/>
    <property type="match status" value="1"/>
</dbReference>
<proteinExistence type="inferred from homology"/>
<dbReference type="SUPFAM" id="SSF53335">
    <property type="entry name" value="S-adenosyl-L-methionine-dependent methyltransferases"/>
    <property type="match status" value="1"/>
</dbReference>
<comment type="similarity">
    <text evidence="1 6">Belongs to the methyltransferase superfamily.</text>
</comment>